<protein>
    <submittedName>
        <fullName evidence="3">Uncharacterized protein</fullName>
    </submittedName>
</protein>
<evidence type="ECO:0000313" key="4">
    <source>
        <dbReference type="Proteomes" id="UP000664169"/>
    </source>
</evidence>
<evidence type="ECO:0000313" key="3">
    <source>
        <dbReference type="EMBL" id="CAF9903013.1"/>
    </source>
</evidence>
<dbReference type="Proteomes" id="UP000664169">
    <property type="component" value="Unassembled WGS sequence"/>
</dbReference>
<comment type="caution">
    <text evidence="3">The sequence shown here is derived from an EMBL/GenBank/DDBJ whole genome shotgun (WGS) entry which is preliminary data.</text>
</comment>
<dbReference type="AlphaFoldDB" id="A0A8H3EE68"/>
<feature type="signal peptide" evidence="2">
    <location>
        <begin position="1"/>
        <end position="15"/>
    </location>
</feature>
<name>A0A8H3EE68_9LECA</name>
<feature type="chain" id="PRO_5034616814" evidence="2">
    <location>
        <begin position="16"/>
        <end position="172"/>
    </location>
</feature>
<feature type="region of interest" description="Disordered" evidence="1">
    <location>
        <begin position="72"/>
        <end position="172"/>
    </location>
</feature>
<feature type="compositionally biased region" description="Basic residues" evidence="1">
    <location>
        <begin position="77"/>
        <end position="87"/>
    </location>
</feature>
<evidence type="ECO:0000256" key="2">
    <source>
        <dbReference type="SAM" id="SignalP"/>
    </source>
</evidence>
<organism evidence="3 4">
    <name type="scientific">Gomphillus americanus</name>
    <dbReference type="NCBI Taxonomy" id="1940652"/>
    <lineage>
        <taxon>Eukaryota</taxon>
        <taxon>Fungi</taxon>
        <taxon>Dikarya</taxon>
        <taxon>Ascomycota</taxon>
        <taxon>Pezizomycotina</taxon>
        <taxon>Lecanoromycetes</taxon>
        <taxon>OSLEUM clade</taxon>
        <taxon>Ostropomycetidae</taxon>
        <taxon>Ostropales</taxon>
        <taxon>Graphidaceae</taxon>
        <taxon>Gomphilloideae</taxon>
        <taxon>Gomphillus</taxon>
    </lineage>
</organism>
<dbReference type="EMBL" id="CAJPDQ010000001">
    <property type="protein sequence ID" value="CAF9903013.1"/>
    <property type="molecule type" value="Genomic_DNA"/>
</dbReference>
<keyword evidence="2" id="KW-0732">Signal</keyword>
<proteinExistence type="predicted"/>
<keyword evidence="4" id="KW-1185">Reference proteome</keyword>
<evidence type="ECO:0000256" key="1">
    <source>
        <dbReference type="SAM" id="MobiDB-lite"/>
    </source>
</evidence>
<accession>A0A8H3EE68</accession>
<reference evidence="3" key="1">
    <citation type="submission" date="2021-03" db="EMBL/GenBank/DDBJ databases">
        <authorList>
            <person name="Tagirdzhanova G."/>
        </authorList>
    </citation>
    <scope>NUCLEOTIDE SEQUENCE</scope>
</reference>
<sequence length="172" mass="18915">MRGWISISILSLVVAAIHTGEHQFRLSALEADLQKIHAGHAFPGWRSNAPTSPRNLQAHHLATVRRWINDADLPPSLHRRAPPRSKSRSMSPKVAKKTPYTKSKDESSTSNSLKFSAPKMPEPVYSAHVPEQAKNTKRRTRYGKSGSISQSGDLKDVQVPEAVESLSPPASP</sequence>
<gene>
    <name evidence="3" type="ORF">GOMPHAMPRED_000063</name>
</gene>